<dbReference type="PANTHER" id="PTHR11101">
    <property type="entry name" value="PHOSPHATE TRANSPORTER"/>
    <property type="match status" value="1"/>
</dbReference>
<name>A0AA88WVR5_9ASTE</name>
<evidence type="ECO:0000313" key="8">
    <source>
        <dbReference type="EMBL" id="KAK3035067.1"/>
    </source>
</evidence>
<keyword evidence="9" id="KW-1185">Reference proteome</keyword>
<comment type="function">
    <text evidence="7">Sodium-phosphate symporter.</text>
</comment>
<dbReference type="Proteomes" id="UP001188597">
    <property type="component" value="Unassembled WGS sequence"/>
</dbReference>
<feature type="transmembrane region" description="Helical" evidence="7">
    <location>
        <begin position="250"/>
        <end position="278"/>
    </location>
</feature>
<evidence type="ECO:0000256" key="6">
    <source>
        <dbReference type="ARBA" id="ARBA00023136"/>
    </source>
</evidence>
<dbReference type="Pfam" id="PF01384">
    <property type="entry name" value="PHO4"/>
    <property type="match status" value="1"/>
</dbReference>
<evidence type="ECO:0000256" key="7">
    <source>
        <dbReference type="RuleBase" id="RU363058"/>
    </source>
</evidence>
<feature type="transmembrane region" description="Helical" evidence="7">
    <location>
        <begin position="405"/>
        <end position="423"/>
    </location>
</feature>
<dbReference type="AlphaFoldDB" id="A0AA88WVR5"/>
<keyword evidence="2 7" id="KW-0813">Transport</keyword>
<keyword evidence="3 7" id="KW-0592">Phosphate transport</keyword>
<protein>
    <recommendedName>
        <fullName evidence="7">Phosphate transporter</fullName>
    </recommendedName>
</protein>
<dbReference type="EMBL" id="JAVXUP010000184">
    <property type="protein sequence ID" value="KAK3035067.1"/>
    <property type="molecule type" value="Genomic_DNA"/>
</dbReference>
<organism evidence="8 9">
    <name type="scientific">Escallonia herrerae</name>
    <dbReference type="NCBI Taxonomy" id="1293975"/>
    <lineage>
        <taxon>Eukaryota</taxon>
        <taxon>Viridiplantae</taxon>
        <taxon>Streptophyta</taxon>
        <taxon>Embryophyta</taxon>
        <taxon>Tracheophyta</taxon>
        <taxon>Spermatophyta</taxon>
        <taxon>Magnoliopsida</taxon>
        <taxon>eudicotyledons</taxon>
        <taxon>Gunneridae</taxon>
        <taxon>Pentapetalae</taxon>
        <taxon>asterids</taxon>
        <taxon>campanulids</taxon>
        <taxon>Escalloniales</taxon>
        <taxon>Escalloniaceae</taxon>
        <taxon>Escallonia</taxon>
    </lineage>
</organism>
<evidence type="ECO:0000256" key="2">
    <source>
        <dbReference type="ARBA" id="ARBA00022448"/>
    </source>
</evidence>
<evidence type="ECO:0000256" key="3">
    <source>
        <dbReference type="ARBA" id="ARBA00022592"/>
    </source>
</evidence>
<feature type="transmembrane region" description="Helical" evidence="7">
    <location>
        <begin position="27"/>
        <end position="44"/>
    </location>
</feature>
<comment type="similarity">
    <text evidence="7">Belongs to the inorganic phosphate transporter (PiT) (TC 2.A.20) family.</text>
</comment>
<feature type="transmembrane region" description="Helical" evidence="7">
    <location>
        <begin position="185"/>
        <end position="208"/>
    </location>
</feature>
<dbReference type="GO" id="GO:0035435">
    <property type="term" value="P:phosphate ion transmembrane transport"/>
    <property type="evidence" value="ECO:0007669"/>
    <property type="project" value="TreeGrafter"/>
</dbReference>
<keyword evidence="6 7" id="KW-0472">Membrane</keyword>
<feature type="transmembrane region" description="Helical" evidence="7">
    <location>
        <begin position="220"/>
        <end position="244"/>
    </location>
</feature>
<dbReference type="GO" id="GO:0005315">
    <property type="term" value="F:phosphate transmembrane transporter activity"/>
    <property type="evidence" value="ECO:0007669"/>
    <property type="project" value="InterPro"/>
</dbReference>
<evidence type="ECO:0000256" key="1">
    <source>
        <dbReference type="ARBA" id="ARBA00004141"/>
    </source>
</evidence>
<dbReference type="GO" id="GO:0016020">
    <property type="term" value="C:membrane"/>
    <property type="evidence" value="ECO:0007669"/>
    <property type="project" value="UniProtKB-SubCell"/>
</dbReference>
<comment type="subcellular location">
    <subcellularLocation>
        <location evidence="1 7">Membrane</location>
        <topology evidence="1 7">Multi-pass membrane protein</topology>
    </subcellularLocation>
</comment>
<feature type="transmembrane region" description="Helical" evidence="7">
    <location>
        <begin position="435"/>
        <end position="454"/>
    </location>
</feature>
<evidence type="ECO:0000313" key="9">
    <source>
        <dbReference type="Proteomes" id="UP001188597"/>
    </source>
</evidence>
<feature type="transmembrane region" description="Helical" evidence="7">
    <location>
        <begin position="56"/>
        <end position="75"/>
    </location>
</feature>
<proteinExistence type="inferred from homology"/>
<evidence type="ECO:0000256" key="4">
    <source>
        <dbReference type="ARBA" id="ARBA00022692"/>
    </source>
</evidence>
<comment type="caution">
    <text evidence="8">The sequence shown here is derived from an EMBL/GenBank/DDBJ whole genome shotgun (WGS) entry which is preliminary data.</text>
</comment>
<feature type="transmembrane region" description="Helical" evidence="7">
    <location>
        <begin position="113"/>
        <end position="135"/>
    </location>
</feature>
<dbReference type="PANTHER" id="PTHR11101:SF89">
    <property type="entry name" value="PHOSPHATE TRANSPORTER"/>
    <property type="match status" value="1"/>
</dbReference>
<dbReference type="InterPro" id="IPR001204">
    <property type="entry name" value="Phos_transporter"/>
</dbReference>
<reference evidence="8" key="1">
    <citation type="submission" date="2022-12" db="EMBL/GenBank/DDBJ databases">
        <title>Draft genome assemblies for two species of Escallonia (Escalloniales).</title>
        <authorList>
            <person name="Chanderbali A."/>
            <person name="Dervinis C."/>
            <person name="Anghel I."/>
            <person name="Soltis D."/>
            <person name="Soltis P."/>
            <person name="Zapata F."/>
        </authorList>
    </citation>
    <scope>NUCLEOTIDE SEQUENCE</scope>
    <source>
        <strain evidence="8">UCBG64.0493</strain>
        <tissue evidence="8">Leaf</tissue>
    </source>
</reference>
<keyword evidence="5 7" id="KW-1133">Transmembrane helix</keyword>
<feature type="transmembrane region" description="Helical" evidence="7">
    <location>
        <begin position="523"/>
        <end position="544"/>
    </location>
</feature>
<gene>
    <name evidence="8" type="ORF">RJ639_034857</name>
</gene>
<accession>A0AA88WVR5</accession>
<keyword evidence="4 7" id="KW-0812">Transmembrane</keyword>
<sequence length="554" mass="61644">MSSHERIKISVELATGVVGKWNETYRWIPVFGAIAAFAMAFSAGANNPPASFSTPIGSGALTFLKASMAACVIYVPGAAFASNSSVNAHFSDELTKVIIFVQFIKENQPNEGFLMWSLVVVLITTTLWLALATYFELPVSSQQSTQGALLGTMLVTEGFKFVPLWNKIRNNENHNFNGGGIVWIFLEWTIAPVIACICSFCFFTILRTSLLRHENAEKRILIFLPVYYGLAAGLLCLFLMHQVIPRLVTVYTWITIVAVAVSTLIGALLSLVVVVPLARQRFDTVFSTTKLKNSVKQKCPEGQNNTSDAKVDDGNEEFEEALEEFMQMRVLDTVYEVDERSWGSPDPVGKLNLLNQLHSLLMDNQLHSSNFLRIYLQLLLQVMTYDRHTLILHALAEKFDEMEDYFGFPLLLASSIFATLSNAHGTTRNPCMSIWWFRALGGLSVSMGFFLFGWRLTRCLGSKLTYISNSRSMASQVSAVATIIVVTRMKLPVSSVHTFIGSLVGVGIADEPRNVNWKLLLKFLRGWLITILFCCSVAYGIYSISLHSPAYVVP</sequence>
<evidence type="ECO:0000256" key="5">
    <source>
        <dbReference type="ARBA" id="ARBA00022989"/>
    </source>
</evidence>